<keyword evidence="1" id="KW-0732">Signal</keyword>
<dbReference type="EnsemblMetazoa" id="MDOA010503-RA">
    <property type="protein sequence ID" value="MDOA010503-PA"/>
    <property type="gene ID" value="MDOA010503"/>
</dbReference>
<sequence length="405" mass="45744">MKSSPSFFAANSLLLLLSFYAVLFSLGPQVANASVFGIGARILGDQLLMKDILRTPFIALTKETVITFNYDIPEPITYIEMISDEEIAVNVDMSYETDLINGTIRRVLPNITNDAEMSERNHDPFEVLIQIYGYKKIPRNVHPRYILNRGQNLEDLLKSNEPIKLAAEETLNLMHEDMRALENSDEEYVDENGDIIPDDIENHSNTENDSDEYLFSANTNKVIQLGERQEGDYLLYQADQSSPDITKEPTNHTVVFYFIDSSFVTCVEFLIIDHYLEHPLTSETPHVEFEKISAHSLKAIVTDPHTTSLFVQMHVYGFEPNDKPVDFKSYLNSDVVTNSNGNGNNNNHILDDVEDVHLQLSLTAKRRTRVHFHGLAADDGAQVGISSNWWLMSLTAVMIGAALRA</sequence>
<organism evidence="2">
    <name type="scientific">Musca domestica</name>
    <name type="common">House fly</name>
    <dbReference type="NCBI Taxonomy" id="7370"/>
    <lineage>
        <taxon>Eukaryota</taxon>
        <taxon>Metazoa</taxon>
        <taxon>Ecdysozoa</taxon>
        <taxon>Arthropoda</taxon>
        <taxon>Hexapoda</taxon>
        <taxon>Insecta</taxon>
        <taxon>Pterygota</taxon>
        <taxon>Neoptera</taxon>
        <taxon>Endopterygota</taxon>
        <taxon>Diptera</taxon>
        <taxon>Brachycera</taxon>
        <taxon>Muscomorpha</taxon>
        <taxon>Muscoidea</taxon>
        <taxon>Muscidae</taxon>
        <taxon>Musca</taxon>
    </lineage>
</organism>
<evidence type="ECO:0000256" key="1">
    <source>
        <dbReference type="SAM" id="SignalP"/>
    </source>
</evidence>
<evidence type="ECO:0000313" key="3">
    <source>
        <dbReference type="Proteomes" id="UP001652621"/>
    </source>
</evidence>
<dbReference type="VEuPathDB" id="VectorBase:MDOA010503"/>
<gene>
    <name evidence="2" type="primary">101895208</name>
    <name evidence="4 5" type="synonym">LOC101895208</name>
</gene>
<dbReference type="OrthoDB" id="8043790at2759"/>
<dbReference type="Proteomes" id="UP001652621">
    <property type="component" value="Unplaced"/>
</dbReference>
<feature type="signal peptide" evidence="1">
    <location>
        <begin position="1"/>
        <end position="33"/>
    </location>
</feature>
<keyword evidence="3" id="KW-1185">Reference proteome</keyword>
<dbReference type="KEGG" id="mde:101895208"/>
<name>A0A1I8N199_MUSDO</name>
<dbReference type="RefSeq" id="XP_005185497.1">
    <property type="nucleotide sequence ID" value="XM_005185440.3"/>
</dbReference>
<evidence type="ECO:0000313" key="5">
    <source>
        <dbReference type="RefSeq" id="XP_058974182.1"/>
    </source>
</evidence>
<dbReference type="eggNOG" id="ENOG502TCTN">
    <property type="taxonomic scope" value="Eukaryota"/>
</dbReference>
<proteinExistence type="predicted"/>
<dbReference type="RefSeq" id="XP_058974182.1">
    <property type="nucleotide sequence ID" value="XM_059118199.1"/>
</dbReference>
<dbReference type="GeneID" id="101895208"/>
<reference evidence="4" key="2">
    <citation type="submission" date="2025-04" db="UniProtKB">
        <authorList>
            <consortium name="RefSeq"/>
        </authorList>
    </citation>
    <scope>IDENTIFICATION</scope>
    <source>
        <strain evidence="4 5">Aabys</strain>
        <tissue evidence="5">Whole body</tissue>
    </source>
</reference>
<evidence type="ECO:0000313" key="4">
    <source>
        <dbReference type="RefSeq" id="XP_005185497.1"/>
    </source>
</evidence>
<protein>
    <submittedName>
        <fullName evidence="4 5">Uncharacterized protein LOC101895208</fullName>
    </submittedName>
</protein>
<dbReference type="AlphaFoldDB" id="A0A1I8N199"/>
<reference evidence="2" key="1">
    <citation type="submission" date="2020-05" db="UniProtKB">
        <authorList>
            <consortium name="EnsemblMetazoa"/>
        </authorList>
    </citation>
    <scope>IDENTIFICATION</scope>
    <source>
        <strain evidence="2">Aabys</strain>
    </source>
</reference>
<dbReference type="VEuPathDB" id="VectorBase:MDOMA2_019173"/>
<feature type="chain" id="PRO_5044561110" evidence="1">
    <location>
        <begin position="34"/>
        <end position="405"/>
    </location>
</feature>
<evidence type="ECO:0000313" key="2">
    <source>
        <dbReference type="EnsemblMetazoa" id="MDOA010503-PA"/>
    </source>
</evidence>
<accession>A0A1I8N199</accession>